<proteinExistence type="predicted"/>
<evidence type="ECO:0000313" key="2">
    <source>
        <dbReference type="Proteomes" id="UP000192911"/>
    </source>
</evidence>
<reference evidence="2" key="1">
    <citation type="submission" date="2017-04" db="EMBL/GenBank/DDBJ databases">
        <authorList>
            <person name="Varghese N."/>
            <person name="Submissions S."/>
        </authorList>
    </citation>
    <scope>NUCLEOTIDE SEQUENCE [LARGE SCALE GENOMIC DNA]</scope>
    <source>
        <strain evidence="2">Ballard 720</strain>
    </source>
</reference>
<dbReference type="GeneID" id="95550149"/>
<name>A0A1X7HBX8_TRICW</name>
<dbReference type="EMBL" id="FXAH01000027">
    <property type="protein sequence ID" value="SMF82660.1"/>
    <property type="molecule type" value="Genomic_DNA"/>
</dbReference>
<keyword evidence="2" id="KW-1185">Reference proteome</keyword>
<accession>A0A1X7HBX8</accession>
<gene>
    <name evidence="1" type="ORF">SAMN06295900_12715</name>
</gene>
<sequence length="142" mass="14745">MNRTLSMLAVACLAGCATKNHVSPETMQIATAPLVCTNAGECARWWSRAHDWVVGHSAYALQTSTDSLIATAGPDGGSAALAYQITRTQNADGSSTIGFAAHCDSMIGCRPDPWKAGAAFKQFVKTGVEPPAQPTTGAPPPQ</sequence>
<organism evidence="1 2">
    <name type="scientific">Trinickia caryophylli</name>
    <name type="common">Paraburkholderia caryophylli</name>
    <dbReference type="NCBI Taxonomy" id="28094"/>
    <lineage>
        <taxon>Bacteria</taxon>
        <taxon>Pseudomonadati</taxon>
        <taxon>Pseudomonadota</taxon>
        <taxon>Betaproteobacteria</taxon>
        <taxon>Burkholderiales</taxon>
        <taxon>Burkholderiaceae</taxon>
        <taxon>Trinickia</taxon>
    </lineage>
</organism>
<evidence type="ECO:0000313" key="1">
    <source>
        <dbReference type="EMBL" id="SMF82660.1"/>
    </source>
</evidence>
<dbReference type="Proteomes" id="UP000192911">
    <property type="component" value="Unassembled WGS sequence"/>
</dbReference>
<dbReference type="OrthoDB" id="9108475at2"/>
<dbReference type="RefSeq" id="WP_085230811.1">
    <property type="nucleotide sequence ID" value="NZ_BSQD01000024.1"/>
</dbReference>
<protein>
    <submittedName>
        <fullName evidence="1">Uncharacterized protein</fullName>
    </submittedName>
</protein>
<dbReference type="AlphaFoldDB" id="A0A1X7HBX8"/>